<accession>A0AAV5MYA8</accession>
<name>A0AAV5MYA8_9GAMM</name>
<dbReference type="PIRSF" id="PIRSF000157">
    <property type="entry name" value="Oxoglu_dh_E1"/>
    <property type="match status" value="1"/>
</dbReference>
<dbReference type="Proteomes" id="UP001058124">
    <property type="component" value="Unassembled WGS sequence"/>
</dbReference>
<dbReference type="PANTHER" id="PTHR23152:SF4">
    <property type="entry name" value="2-OXOADIPATE DEHYDROGENASE COMPLEX COMPONENT E1"/>
    <property type="match status" value="1"/>
</dbReference>
<evidence type="ECO:0000256" key="5">
    <source>
        <dbReference type="ARBA" id="ARBA00013321"/>
    </source>
</evidence>
<dbReference type="AlphaFoldDB" id="A0AAV5MYA8"/>
<dbReference type="InterPro" id="IPR011603">
    <property type="entry name" value="2oxoglutarate_DH_E1"/>
</dbReference>
<dbReference type="InterPro" id="IPR042179">
    <property type="entry name" value="KGD_C_sf"/>
</dbReference>
<comment type="caution">
    <text evidence="10">The sequence shown here is derived from an EMBL/GenBank/DDBJ whole genome shotgun (WGS) entry which is preliminary data.</text>
</comment>
<dbReference type="Gene3D" id="3.40.50.12470">
    <property type="match status" value="1"/>
</dbReference>
<evidence type="ECO:0000256" key="4">
    <source>
        <dbReference type="ARBA" id="ARBA00012280"/>
    </source>
</evidence>
<dbReference type="NCBIfam" id="NF008907">
    <property type="entry name" value="PRK12270.1"/>
    <property type="match status" value="1"/>
</dbReference>
<dbReference type="GO" id="GO:0005829">
    <property type="term" value="C:cytosol"/>
    <property type="evidence" value="ECO:0007669"/>
    <property type="project" value="TreeGrafter"/>
</dbReference>
<keyword evidence="7" id="KW-0786">Thiamine pyrophosphate</keyword>
<dbReference type="InterPro" id="IPR029061">
    <property type="entry name" value="THDP-binding"/>
</dbReference>
<organism evidence="10 11">
    <name type="scientific">Leminorella grimontii</name>
    <dbReference type="NCBI Taxonomy" id="82981"/>
    <lineage>
        <taxon>Bacteria</taxon>
        <taxon>Pseudomonadati</taxon>
        <taxon>Pseudomonadota</taxon>
        <taxon>Gammaproteobacteria</taxon>
        <taxon>Enterobacterales</taxon>
        <taxon>Budviciaceae</taxon>
        <taxon>Leminorella</taxon>
    </lineage>
</organism>
<evidence type="ECO:0000256" key="2">
    <source>
        <dbReference type="ARBA" id="ARBA00003906"/>
    </source>
</evidence>
<dbReference type="InterPro" id="IPR032106">
    <property type="entry name" value="2-oxogl_dehyd_N"/>
</dbReference>
<dbReference type="NCBIfam" id="NF006914">
    <property type="entry name" value="PRK09404.1"/>
    <property type="match status" value="1"/>
</dbReference>
<evidence type="ECO:0000256" key="8">
    <source>
        <dbReference type="ARBA" id="ARBA00030680"/>
    </source>
</evidence>
<dbReference type="GO" id="GO:0030976">
    <property type="term" value="F:thiamine pyrophosphate binding"/>
    <property type="evidence" value="ECO:0007669"/>
    <property type="project" value="InterPro"/>
</dbReference>
<dbReference type="SMART" id="SM00861">
    <property type="entry name" value="Transket_pyr"/>
    <property type="match status" value="1"/>
</dbReference>
<dbReference type="SUPFAM" id="SSF52518">
    <property type="entry name" value="Thiamin diphosphate-binding fold (THDP-binding)"/>
    <property type="match status" value="2"/>
</dbReference>
<evidence type="ECO:0000256" key="1">
    <source>
        <dbReference type="ARBA" id="ARBA00001964"/>
    </source>
</evidence>
<gene>
    <name evidence="10" type="primary">sucA</name>
    <name evidence="10" type="ORF">SOASR030_03700</name>
</gene>
<dbReference type="Pfam" id="PF16870">
    <property type="entry name" value="OxoGdeHyase_C"/>
    <property type="match status" value="1"/>
</dbReference>
<dbReference type="RefSeq" id="WP_027272841.1">
    <property type="nucleotide sequence ID" value="NZ_BRLH01000001.1"/>
</dbReference>
<evidence type="ECO:0000256" key="3">
    <source>
        <dbReference type="ARBA" id="ARBA00006936"/>
    </source>
</evidence>
<dbReference type="Gene3D" id="3.40.50.11610">
    <property type="entry name" value="Multifunctional 2-oxoglutarate metabolism enzyme, C-terminal domain"/>
    <property type="match status" value="1"/>
</dbReference>
<dbReference type="CDD" id="cd02016">
    <property type="entry name" value="TPP_E1_OGDC_like"/>
    <property type="match status" value="1"/>
</dbReference>
<dbReference type="Pfam" id="PF16078">
    <property type="entry name" value="2-oxogl_dehyd_N"/>
    <property type="match status" value="1"/>
</dbReference>
<reference evidence="10" key="1">
    <citation type="submission" date="2022-06" db="EMBL/GenBank/DDBJ databases">
        <title>Draft genome sequences of Leminorella grimontii str. JCM5902.</title>
        <authorList>
            <person name="Wakabayashi Y."/>
            <person name="Kojima K."/>
        </authorList>
    </citation>
    <scope>NUCLEOTIDE SEQUENCE</scope>
    <source>
        <strain evidence="10">JCM 5902</strain>
    </source>
</reference>
<evidence type="ECO:0000313" key="11">
    <source>
        <dbReference type="Proteomes" id="UP001058124"/>
    </source>
</evidence>
<dbReference type="GO" id="GO:0045252">
    <property type="term" value="C:oxoglutarate dehydrogenase complex"/>
    <property type="evidence" value="ECO:0007669"/>
    <property type="project" value="TreeGrafter"/>
</dbReference>
<dbReference type="FunFam" id="1.10.287.1150:FF:000004">
    <property type="entry name" value="2-oxoglutarate dehydrogenase E1 component"/>
    <property type="match status" value="1"/>
</dbReference>
<dbReference type="PANTHER" id="PTHR23152">
    <property type="entry name" value="2-OXOGLUTARATE DEHYDROGENASE"/>
    <property type="match status" value="1"/>
</dbReference>
<evidence type="ECO:0000259" key="9">
    <source>
        <dbReference type="SMART" id="SM00861"/>
    </source>
</evidence>
<evidence type="ECO:0000256" key="6">
    <source>
        <dbReference type="ARBA" id="ARBA00023002"/>
    </source>
</evidence>
<dbReference type="Gene3D" id="1.10.287.1150">
    <property type="entry name" value="TPP helical domain"/>
    <property type="match status" value="1"/>
</dbReference>
<evidence type="ECO:0000256" key="7">
    <source>
        <dbReference type="ARBA" id="ARBA00023052"/>
    </source>
</evidence>
<dbReference type="Pfam" id="PF02779">
    <property type="entry name" value="Transket_pyr"/>
    <property type="match status" value="1"/>
</dbReference>
<protein>
    <recommendedName>
        <fullName evidence="5">2-oxoglutarate dehydrogenase E1 component</fullName>
        <ecNumber evidence="4">1.2.4.2</ecNumber>
    </recommendedName>
    <alternativeName>
        <fullName evidence="8">Alpha-ketoglutarate dehydrogenase</fullName>
    </alternativeName>
</protein>
<dbReference type="EMBL" id="BRLH01000001">
    <property type="protein sequence ID" value="GKX54258.1"/>
    <property type="molecule type" value="Genomic_DNA"/>
</dbReference>
<dbReference type="FunFam" id="3.40.50.11610:FF:000001">
    <property type="entry name" value="2-oxoglutarate dehydrogenase E1 component"/>
    <property type="match status" value="1"/>
</dbReference>
<keyword evidence="11" id="KW-1185">Reference proteome</keyword>
<feature type="domain" description="Transketolase-like pyrimidine-binding" evidence="9">
    <location>
        <begin position="596"/>
        <end position="789"/>
    </location>
</feature>
<dbReference type="GO" id="GO:0006099">
    <property type="term" value="P:tricarboxylic acid cycle"/>
    <property type="evidence" value="ECO:0007669"/>
    <property type="project" value="TreeGrafter"/>
</dbReference>
<dbReference type="FunFam" id="3.40.50.970:FF:000014">
    <property type="entry name" value="2-oxoglutarate dehydrogenase E1 component"/>
    <property type="match status" value="1"/>
</dbReference>
<comment type="cofactor">
    <cofactor evidence="1">
        <name>thiamine diphosphate</name>
        <dbReference type="ChEBI" id="CHEBI:58937"/>
    </cofactor>
</comment>
<keyword evidence="6" id="KW-0560">Oxidoreductase</keyword>
<dbReference type="Gene3D" id="3.40.50.970">
    <property type="match status" value="1"/>
</dbReference>
<dbReference type="InterPro" id="IPR001017">
    <property type="entry name" value="DH_E1"/>
</dbReference>
<dbReference type="GO" id="GO:0004591">
    <property type="term" value="F:oxoglutarate dehydrogenase (succinyl-transferring) activity"/>
    <property type="evidence" value="ECO:0007669"/>
    <property type="project" value="UniProtKB-EC"/>
</dbReference>
<dbReference type="NCBIfam" id="TIGR00239">
    <property type="entry name" value="2oxo_dh_E1"/>
    <property type="match status" value="1"/>
</dbReference>
<comment type="function">
    <text evidence="2">E1 component of the 2-oxoglutarate dehydrogenase (OGDH) complex which catalyzes the decarboxylation of 2-oxoglutarate, the first step in the conversion of 2-oxoglutarate to succinyl-CoA and CO(2).</text>
</comment>
<dbReference type="EC" id="1.2.4.2" evidence="4"/>
<dbReference type="Pfam" id="PF00676">
    <property type="entry name" value="E1_dh"/>
    <property type="match status" value="1"/>
</dbReference>
<sequence length="938" mass="105865">MQNGALKSWLDSSYLAGANQSYIEQLYEDYLTDPDSIDDSWRKIFDTLPADVLGPEQFHSTTRDYFRRLAKDAKRYTSSVSDPEKDAKQVRVLQLINAFRFRGHQNANLDPIKLRYKEPVQELDPAFHNLTEEDMQETFNVGSYAIGKETMKLADLYQALKQTYCDTIGAEYMHITNTEEKRWIQQRLESVSGKGDFSLEEKKRFLQELTAAEGLERYLGAKYPGAKRFSLEGGDALIPMLKEMVRHAARSGAKEVVLGMAHRGRLNVLVNLLGKRPGDLFDEFAGIHKEHLGTGDVKYHQGFSSDFETEGNQVHLTLAFNPSHLEIVSPVVIGSVRARRDRLEAAGLGESNRVLPITIHGDAAVIGQGIVQETLNMSQVRAYEVGGTVRIVINNQIGFTTSYPQDVRSTEYCTDIAKMIQAPIFHVNADDPEAVAFITRLALDYRNTFKRDVMIDLLCYRRHGHNEADEPSATQPMMYTKIKKHPTPRKVYADRLIEGKAASAEEVTEMVNVYRDALDRGDCVVEEWRPLNTQNLSWAPYLNHEWDEAYPNAVDIKRLQDLARRITQIPEGIELHPRVAKIYDDRALMAEGEKPFDWGAAENLAYATLVDENTPVRISGEDSGRGTFFHRHSVVHNQKDGSYYIPLANIHSAQSGFQVWDSVLTEAGVLAFEYGYATADPRTLTIWEAQFGDFANGAQVVIDQFISSGEQKWGRMCGLVMLLPHGYEGQGPEHSSARLERYLQLCAEQNIQVCVPSTPAQVYHMLRRQALRGMRRPLIVMSPKSLLRHPSAISTLDELANGSFLPAIGEVDNLNAKKVKRVVLCSGKVYYDLLEQRRANGQTNVAIVRIEQLYPFPQQAVLNALHDYAHVKDFVWCQEEPQNQGAWYCSQHHFREVMPKGAVLKYAGRPASASPAVGYTSVHQEQQKQLVEDALNVK</sequence>
<dbReference type="InterPro" id="IPR031717">
    <property type="entry name" value="ODO-1/KGD_C"/>
</dbReference>
<proteinExistence type="inferred from homology"/>
<evidence type="ECO:0000313" key="10">
    <source>
        <dbReference type="EMBL" id="GKX54258.1"/>
    </source>
</evidence>
<comment type="similarity">
    <text evidence="3">Belongs to the alpha-ketoglutarate dehydrogenase family.</text>
</comment>
<dbReference type="InterPro" id="IPR005475">
    <property type="entry name" value="Transketolase-like_Pyr-bd"/>
</dbReference>